<dbReference type="Gene3D" id="1.10.8.260">
    <property type="entry name" value="HI0933 insert domain-like"/>
    <property type="match status" value="1"/>
</dbReference>
<dbReference type="InterPro" id="IPR057661">
    <property type="entry name" value="RsdA/BaiN/AoA(So)_Rossmann"/>
</dbReference>
<evidence type="ECO:0000256" key="1">
    <source>
        <dbReference type="ARBA" id="ARBA00001974"/>
    </source>
</evidence>
<sequence>MENYTAIIVGGGAAGMMCALRLKRRGVGVLLLERNDRLGRKLSATGNGQGNVTNEDMSAEHYFSSTGSAAPVLGRFGKDDLLDFLRELGGLFSADGEGRVYPASRQASSVTDIFRFALAESGVRIALGEKVLSARRASGGFLVSTEKREYASRALVLACGGKASPHFGSDGSGYELAAGFGHTVTALTPSLVRLKTERGFIAGLKGIRCDCRVVLSRPCAHEKKRGEVFADTAVRGDVLFTESGLSGDAIFRLSARVREGDELCLDFLPDFGTEEVVSLLQKKAEKNPRMRAEDMLRCVVHGAVGRAALRRCNIAPDSPVHDIFPKLAYLAGMLTFYPVKVTGTEGFANAQVTKGGVPLSELDSELMSRKAEGLYFAGELLDIDGECGGYNLQWAFSSGAVVADAVAERFGK</sequence>
<organism evidence="6 7">
    <name type="scientific">Candidatus Borkfalkia avicola</name>
    <dbReference type="NCBI Taxonomy" id="2838503"/>
    <lineage>
        <taxon>Bacteria</taxon>
        <taxon>Bacillati</taxon>
        <taxon>Bacillota</taxon>
        <taxon>Clostridia</taxon>
        <taxon>Christensenellales</taxon>
        <taxon>Christensenellaceae</taxon>
        <taxon>Candidatus Borkfalkia</taxon>
    </lineage>
</organism>
<comment type="cofactor">
    <cofactor evidence="1">
        <name>FAD</name>
        <dbReference type="ChEBI" id="CHEBI:57692"/>
    </cofactor>
</comment>
<dbReference type="InterPro" id="IPR004792">
    <property type="entry name" value="BaiN-like"/>
</dbReference>
<evidence type="ECO:0000256" key="2">
    <source>
        <dbReference type="ARBA" id="ARBA00022630"/>
    </source>
</evidence>
<dbReference type="Pfam" id="PF22780">
    <property type="entry name" value="HI0933_like_1st"/>
    <property type="match status" value="1"/>
</dbReference>
<feature type="domain" description="RsdA/BaiN/AoA(So)-like Rossmann fold-like" evidence="4">
    <location>
        <begin position="5"/>
        <end position="403"/>
    </location>
</feature>
<evidence type="ECO:0000313" key="7">
    <source>
        <dbReference type="Proteomes" id="UP000824025"/>
    </source>
</evidence>
<gene>
    <name evidence="6" type="ORF">H9726_00700</name>
</gene>
<dbReference type="Pfam" id="PF03486">
    <property type="entry name" value="HI0933_like"/>
    <property type="match status" value="1"/>
</dbReference>
<protein>
    <submittedName>
        <fullName evidence="6">Aminoacetone oxidase family FAD-binding enzyme</fullName>
    </submittedName>
</protein>
<name>A0A9D2IHQ3_9FIRM</name>
<dbReference type="SUPFAM" id="SSF160996">
    <property type="entry name" value="HI0933 insert domain-like"/>
    <property type="match status" value="1"/>
</dbReference>
<keyword evidence="3" id="KW-0274">FAD</keyword>
<reference evidence="6" key="1">
    <citation type="journal article" date="2021" name="PeerJ">
        <title>Extensive microbial diversity within the chicken gut microbiome revealed by metagenomics and culture.</title>
        <authorList>
            <person name="Gilroy R."/>
            <person name="Ravi A."/>
            <person name="Getino M."/>
            <person name="Pursley I."/>
            <person name="Horton D.L."/>
            <person name="Alikhan N.F."/>
            <person name="Baker D."/>
            <person name="Gharbi K."/>
            <person name="Hall N."/>
            <person name="Watson M."/>
            <person name="Adriaenssens E.M."/>
            <person name="Foster-Nyarko E."/>
            <person name="Jarju S."/>
            <person name="Secka A."/>
            <person name="Antonio M."/>
            <person name="Oren A."/>
            <person name="Chaudhuri R.R."/>
            <person name="La Ragione R."/>
            <person name="Hildebrand F."/>
            <person name="Pallen M.J."/>
        </authorList>
    </citation>
    <scope>NUCLEOTIDE SEQUENCE</scope>
    <source>
        <strain evidence="6">CHK192-19661</strain>
    </source>
</reference>
<dbReference type="PANTHER" id="PTHR42887">
    <property type="entry name" value="OS12G0638800 PROTEIN"/>
    <property type="match status" value="1"/>
</dbReference>
<dbReference type="Proteomes" id="UP000824025">
    <property type="component" value="Unassembled WGS sequence"/>
</dbReference>
<dbReference type="PANTHER" id="PTHR42887:SF2">
    <property type="entry name" value="OS12G0638800 PROTEIN"/>
    <property type="match status" value="1"/>
</dbReference>
<dbReference type="InterPro" id="IPR055178">
    <property type="entry name" value="RsdA/BaiN/AoA(So)-like_dom"/>
</dbReference>
<dbReference type="InterPro" id="IPR023166">
    <property type="entry name" value="BaiN-like_dom_sf"/>
</dbReference>
<dbReference type="NCBIfam" id="TIGR00275">
    <property type="entry name" value="aminoacetone oxidase family FAD-binding enzyme"/>
    <property type="match status" value="1"/>
</dbReference>
<feature type="domain" description="RsdA/BaiN/AoA(So)-like insert" evidence="5">
    <location>
        <begin position="189"/>
        <end position="352"/>
    </location>
</feature>
<comment type="caution">
    <text evidence="6">The sequence shown here is derived from an EMBL/GenBank/DDBJ whole genome shotgun (WGS) entry which is preliminary data.</text>
</comment>
<dbReference type="Gene3D" id="3.50.50.60">
    <property type="entry name" value="FAD/NAD(P)-binding domain"/>
    <property type="match status" value="1"/>
</dbReference>
<dbReference type="EMBL" id="DXCF01000003">
    <property type="protein sequence ID" value="HIZ08981.1"/>
    <property type="molecule type" value="Genomic_DNA"/>
</dbReference>
<evidence type="ECO:0000259" key="4">
    <source>
        <dbReference type="Pfam" id="PF03486"/>
    </source>
</evidence>
<keyword evidence="2" id="KW-0285">Flavoprotein</keyword>
<reference evidence="6" key="2">
    <citation type="submission" date="2021-04" db="EMBL/GenBank/DDBJ databases">
        <authorList>
            <person name="Gilroy R."/>
        </authorList>
    </citation>
    <scope>NUCLEOTIDE SEQUENCE</scope>
    <source>
        <strain evidence="6">CHK192-19661</strain>
    </source>
</reference>
<dbReference type="Gene3D" id="2.40.30.10">
    <property type="entry name" value="Translation factors"/>
    <property type="match status" value="1"/>
</dbReference>
<proteinExistence type="predicted"/>
<dbReference type="SUPFAM" id="SSF51905">
    <property type="entry name" value="FAD/NAD(P)-binding domain"/>
    <property type="match status" value="1"/>
</dbReference>
<accession>A0A9D2IHQ3</accession>
<evidence type="ECO:0000259" key="5">
    <source>
        <dbReference type="Pfam" id="PF22780"/>
    </source>
</evidence>
<dbReference type="AlphaFoldDB" id="A0A9D2IHQ3"/>
<evidence type="ECO:0000256" key="3">
    <source>
        <dbReference type="ARBA" id="ARBA00022827"/>
    </source>
</evidence>
<dbReference type="InterPro" id="IPR036188">
    <property type="entry name" value="FAD/NAD-bd_sf"/>
</dbReference>
<evidence type="ECO:0000313" key="6">
    <source>
        <dbReference type="EMBL" id="HIZ08981.1"/>
    </source>
</evidence>